<evidence type="ECO:0000313" key="1">
    <source>
        <dbReference type="EMBL" id="GAA0291363.1"/>
    </source>
</evidence>
<comment type="caution">
    <text evidence="1">The sequence shown here is derived from an EMBL/GenBank/DDBJ whole genome shotgun (WGS) entry which is preliminary data.</text>
</comment>
<proteinExistence type="predicted"/>
<organism evidence="1 2">
    <name type="scientific">Halarchaeum salinum</name>
    <dbReference type="NCBI Taxonomy" id="489912"/>
    <lineage>
        <taxon>Archaea</taxon>
        <taxon>Methanobacteriati</taxon>
        <taxon>Methanobacteriota</taxon>
        <taxon>Stenosarchaea group</taxon>
        <taxon>Halobacteria</taxon>
        <taxon>Halobacteriales</taxon>
        <taxon>Halobacteriaceae</taxon>
    </lineage>
</organism>
<sequence>MRIEKRRAMPVDGRVFVIELDVTGPKVWMVGVLVEAEHQIPVRFDPVDAVVFMVDAGGVPEANLESCCRRVVGVIQERRWIGIRDNVPGRRRDGR</sequence>
<evidence type="ECO:0000313" key="2">
    <source>
        <dbReference type="Proteomes" id="UP001500837"/>
    </source>
</evidence>
<dbReference type="EMBL" id="BAAABL010000016">
    <property type="protein sequence ID" value="GAA0291363.1"/>
    <property type="molecule type" value="Genomic_DNA"/>
</dbReference>
<name>A0AAV3S4B3_9EURY</name>
<dbReference type="AlphaFoldDB" id="A0AAV3S4B3"/>
<accession>A0AAV3S4B3</accession>
<protein>
    <submittedName>
        <fullName evidence="1">Uncharacterized protein</fullName>
    </submittedName>
</protein>
<reference evidence="1 2" key="1">
    <citation type="journal article" date="2019" name="Int. J. Syst. Evol. Microbiol.">
        <title>The Global Catalogue of Microorganisms (GCM) 10K type strain sequencing project: providing services to taxonomists for standard genome sequencing and annotation.</title>
        <authorList>
            <consortium name="The Broad Institute Genomics Platform"/>
            <consortium name="The Broad Institute Genome Sequencing Center for Infectious Disease"/>
            <person name="Wu L."/>
            <person name="Ma J."/>
        </authorList>
    </citation>
    <scope>NUCLEOTIDE SEQUENCE [LARGE SCALE GENOMIC DNA]</scope>
    <source>
        <strain evidence="1 2">JCM 16330</strain>
    </source>
</reference>
<keyword evidence="2" id="KW-1185">Reference proteome</keyword>
<gene>
    <name evidence="1" type="ORF">GCM10009066_02300</name>
</gene>
<dbReference type="Proteomes" id="UP001500837">
    <property type="component" value="Unassembled WGS sequence"/>
</dbReference>